<reference evidence="2 3" key="1">
    <citation type="journal article" date="2018" name="ISME J.">
        <title>Endosymbiont genomes yield clues of tubeworm success.</title>
        <authorList>
            <person name="Li Y."/>
            <person name="Liles M.R."/>
            <person name="Halanych K.M."/>
        </authorList>
    </citation>
    <scope>NUCLEOTIDE SEQUENCE [LARGE SCALE GENOMIC DNA]</scope>
    <source>
        <strain evidence="2">A1464</strain>
    </source>
</reference>
<evidence type="ECO:0000256" key="1">
    <source>
        <dbReference type="SAM" id="SignalP"/>
    </source>
</evidence>
<comment type="caution">
    <text evidence="2">The sequence shown here is derived from an EMBL/GenBank/DDBJ whole genome shotgun (WGS) entry which is preliminary data.</text>
</comment>
<accession>A0A370DD80</accession>
<dbReference type="AlphaFoldDB" id="A0A370DD80"/>
<dbReference type="Pfam" id="PF04338">
    <property type="entry name" value="DUF481"/>
    <property type="match status" value="1"/>
</dbReference>
<name>A0A370DD80_9GAMM</name>
<protein>
    <submittedName>
        <fullName evidence="2">DUF481 domain-containing protein</fullName>
    </submittedName>
</protein>
<dbReference type="Proteomes" id="UP000254266">
    <property type="component" value="Unassembled WGS sequence"/>
</dbReference>
<dbReference type="EMBL" id="QFXC01000011">
    <property type="protein sequence ID" value="RDH82530.1"/>
    <property type="molecule type" value="Genomic_DNA"/>
</dbReference>
<feature type="signal peptide" evidence="1">
    <location>
        <begin position="1"/>
        <end position="23"/>
    </location>
</feature>
<evidence type="ECO:0000313" key="2">
    <source>
        <dbReference type="EMBL" id="RDH82530.1"/>
    </source>
</evidence>
<proteinExistence type="predicted"/>
<organism evidence="2 3">
    <name type="scientific">endosymbiont of Galathealinum brachiosum</name>
    <dbReference type="NCBI Taxonomy" id="2200906"/>
    <lineage>
        <taxon>Bacteria</taxon>
        <taxon>Pseudomonadati</taxon>
        <taxon>Pseudomonadota</taxon>
        <taxon>Gammaproteobacteria</taxon>
        <taxon>sulfur-oxidizing symbionts</taxon>
    </lineage>
</organism>
<sequence>MYKKIKIILPLFGLFFLNYPVFAEDEPVTWKPSATEFDWVQLTSGEWLKGEIKSMYSESIEFDSDKLDLLNIDLEDVKYLQTFLPARVNIENIGEVTGVLNISKDLVTITQGETVKEYDVIELVSFTPSGNREIDLWAIKFTLGLDLRKGNTEQVDFTSGLNAKRRTSKSRFILDYIGNISKTDAVSGELEETVNNHRLNSNLDKYVTRNFFYTPVFAEYFEDAFQNIENRLTVGVGVGYTIINEPKTEWRVSGGPSYVSTEYVSVLPGEDIKVDSASLALSTSYEVEINNKMDFIYKYNIQISEEEAGGYTHHMIATFENELTGDLDLNISLIWDRINSPVIDDQSNAPEKDDLRFMLGISYSF</sequence>
<evidence type="ECO:0000313" key="3">
    <source>
        <dbReference type="Proteomes" id="UP000254266"/>
    </source>
</evidence>
<feature type="chain" id="PRO_5016587773" evidence="1">
    <location>
        <begin position="24"/>
        <end position="365"/>
    </location>
</feature>
<keyword evidence="1" id="KW-0732">Signal</keyword>
<keyword evidence="3" id="KW-1185">Reference proteome</keyword>
<dbReference type="InterPro" id="IPR007433">
    <property type="entry name" value="DUF481"/>
</dbReference>
<gene>
    <name evidence="2" type="ORF">DIZ80_09600</name>
</gene>